<evidence type="ECO:0000256" key="1">
    <source>
        <dbReference type="ARBA" id="ARBA00009254"/>
    </source>
</evidence>
<proteinExistence type="inferred from homology"/>
<dbReference type="HAMAP" id="MF_00374">
    <property type="entry name" value="Ribosomal_uL29"/>
    <property type="match status" value="1"/>
</dbReference>
<comment type="similarity">
    <text evidence="1 5">Belongs to the universal ribosomal protein uL29 family.</text>
</comment>
<evidence type="ECO:0000256" key="4">
    <source>
        <dbReference type="ARBA" id="ARBA00035204"/>
    </source>
</evidence>
<dbReference type="InterPro" id="IPR036049">
    <property type="entry name" value="Ribosomal_uL29_sf"/>
</dbReference>
<dbReference type="Proteomes" id="UP000178107">
    <property type="component" value="Unassembled WGS sequence"/>
</dbReference>
<dbReference type="AlphaFoldDB" id="A0A1G2SZH8"/>
<accession>A0A1G2SZH8</accession>
<evidence type="ECO:0000313" key="6">
    <source>
        <dbReference type="EMBL" id="OHA90148.1"/>
    </source>
</evidence>
<dbReference type="InterPro" id="IPR001854">
    <property type="entry name" value="Ribosomal_uL29"/>
</dbReference>
<reference evidence="6 7" key="1">
    <citation type="journal article" date="2016" name="Nat. Commun.">
        <title>Thousands of microbial genomes shed light on interconnected biogeochemical processes in an aquifer system.</title>
        <authorList>
            <person name="Anantharaman K."/>
            <person name="Brown C.T."/>
            <person name="Hug L.A."/>
            <person name="Sharon I."/>
            <person name="Castelle C.J."/>
            <person name="Probst A.J."/>
            <person name="Thomas B.C."/>
            <person name="Singh A."/>
            <person name="Wilkins M.J."/>
            <person name="Karaoz U."/>
            <person name="Brodie E.L."/>
            <person name="Williams K.H."/>
            <person name="Hubbard S.S."/>
            <person name="Banfield J.F."/>
        </authorList>
    </citation>
    <scope>NUCLEOTIDE SEQUENCE [LARGE SCALE GENOMIC DNA]</scope>
</reference>
<dbReference type="Pfam" id="PF00831">
    <property type="entry name" value="Ribosomal_L29"/>
    <property type="match status" value="1"/>
</dbReference>
<dbReference type="Gene3D" id="1.10.287.310">
    <property type="match status" value="1"/>
</dbReference>
<evidence type="ECO:0000256" key="5">
    <source>
        <dbReference type="HAMAP-Rule" id="MF_00374"/>
    </source>
</evidence>
<comment type="caution">
    <text evidence="6">The sequence shown here is derived from an EMBL/GenBank/DDBJ whole genome shotgun (WGS) entry which is preliminary data.</text>
</comment>
<dbReference type="SUPFAM" id="SSF46561">
    <property type="entry name" value="Ribosomal protein L29 (L29p)"/>
    <property type="match status" value="1"/>
</dbReference>
<gene>
    <name evidence="5" type="primary">rpmC</name>
    <name evidence="6" type="ORF">A2838_00765</name>
</gene>
<evidence type="ECO:0000313" key="7">
    <source>
        <dbReference type="Proteomes" id="UP000178107"/>
    </source>
</evidence>
<dbReference type="NCBIfam" id="TIGR00012">
    <property type="entry name" value="L29"/>
    <property type="match status" value="1"/>
</dbReference>
<name>A0A1G2SZH8_9BACT</name>
<dbReference type="GO" id="GO:0006412">
    <property type="term" value="P:translation"/>
    <property type="evidence" value="ECO:0007669"/>
    <property type="project" value="UniProtKB-UniRule"/>
</dbReference>
<evidence type="ECO:0000256" key="2">
    <source>
        <dbReference type="ARBA" id="ARBA00022980"/>
    </source>
</evidence>
<evidence type="ECO:0000256" key="3">
    <source>
        <dbReference type="ARBA" id="ARBA00023274"/>
    </source>
</evidence>
<dbReference type="GO" id="GO:0005840">
    <property type="term" value="C:ribosome"/>
    <property type="evidence" value="ECO:0007669"/>
    <property type="project" value="UniProtKB-KW"/>
</dbReference>
<dbReference type="EMBL" id="MHVH01000006">
    <property type="protein sequence ID" value="OHA90148.1"/>
    <property type="molecule type" value="Genomic_DNA"/>
</dbReference>
<keyword evidence="3 5" id="KW-0687">Ribonucleoprotein</keyword>
<dbReference type="GO" id="GO:0003735">
    <property type="term" value="F:structural constituent of ribosome"/>
    <property type="evidence" value="ECO:0007669"/>
    <property type="project" value="InterPro"/>
</dbReference>
<dbReference type="GO" id="GO:1990904">
    <property type="term" value="C:ribonucleoprotein complex"/>
    <property type="evidence" value="ECO:0007669"/>
    <property type="project" value="UniProtKB-KW"/>
</dbReference>
<protein>
    <recommendedName>
        <fullName evidence="4 5">Large ribosomal subunit protein uL29</fullName>
    </recommendedName>
</protein>
<sequence>MKKTIYKGKNEKDLAKALYEQREILSKFRFGAAGSRTRNVKEGRAARKEIARIMTELNKQ</sequence>
<organism evidence="6 7">
    <name type="scientific">Candidatus Zambryskibacteria bacterium RIFCSPHIGHO2_01_FULL_46_25</name>
    <dbReference type="NCBI Taxonomy" id="1802738"/>
    <lineage>
        <taxon>Bacteria</taxon>
        <taxon>Candidatus Zambryskiibacteriota</taxon>
    </lineage>
</organism>
<keyword evidence="2 5" id="KW-0689">Ribosomal protein</keyword>